<evidence type="ECO:0000313" key="3">
    <source>
        <dbReference type="Proteomes" id="UP001148786"/>
    </source>
</evidence>
<evidence type="ECO:0000256" key="1">
    <source>
        <dbReference type="SAM" id="MobiDB-lite"/>
    </source>
</evidence>
<feature type="region of interest" description="Disordered" evidence="1">
    <location>
        <begin position="1"/>
        <end position="25"/>
    </location>
</feature>
<dbReference type="Proteomes" id="UP001148786">
    <property type="component" value="Unassembled WGS sequence"/>
</dbReference>
<sequence>MGRALFSQQVKAASAPAVRTEPEPKVDVCERWGAWNRFDPDSEDFFQDAEYEAFIDPAQIQRQLPQDLSTMIAGGDIDISDSSDSSDSSSDSEQGSPMAVGPDDPAILMTGSWSVESEDASPADAEWRAEESTVGAPSRVTEDVGIPVFMPPASLRALTPEIEDGSLQAARHPHLLVAALSPARRP</sequence>
<feature type="region of interest" description="Disordered" evidence="1">
    <location>
        <begin position="73"/>
        <end position="142"/>
    </location>
</feature>
<dbReference type="AlphaFoldDB" id="A0A9W8JN90"/>
<reference evidence="2" key="1">
    <citation type="submission" date="2022-07" db="EMBL/GenBank/DDBJ databases">
        <title>Genome Sequence of Agrocybe chaxingu.</title>
        <authorList>
            <person name="Buettner E."/>
        </authorList>
    </citation>
    <scope>NUCLEOTIDE SEQUENCE</scope>
    <source>
        <strain evidence="2">MP-N11</strain>
    </source>
</reference>
<organism evidence="2 3">
    <name type="scientific">Agrocybe chaxingu</name>
    <dbReference type="NCBI Taxonomy" id="84603"/>
    <lineage>
        <taxon>Eukaryota</taxon>
        <taxon>Fungi</taxon>
        <taxon>Dikarya</taxon>
        <taxon>Basidiomycota</taxon>
        <taxon>Agaricomycotina</taxon>
        <taxon>Agaricomycetes</taxon>
        <taxon>Agaricomycetidae</taxon>
        <taxon>Agaricales</taxon>
        <taxon>Agaricineae</taxon>
        <taxon>Strophariaceae</taxon>
        <taxon>Agrocybe</taxon>
    </lineage>
</organism>
<gene>
    <name evidence="2" type="ORF">NLJ89_g11702</name>
</gene>
<accession>A0A9W8JN90</accession>
<dbReference type="EMBL" id="JANKHO010002924">
    <property type="protein sequence ID" value="KAJ3487543.1"/>
    <property type="molecule type" value="Genomic_DNA"/>
</dbReference>
<name>A0A9W8JN90_9AGAR</name>
<keyword evidence="3" id="KW-1185">Reference proteome</keyword>
<feature type="compositionally biased region" description="Low complexity" evidence="1">
    <location>
        <begin position="76"/>
        <end position="92"/>
    </location>
</feature>
<comment type="caution">
    <text evidence="2">The sequence shown here is derived from an EMBL/GenBank/DDBJ whole genome shotgun (WGS) entry which is preliminary data.</text>
</comment>
<feature type="compositionally biased region" description="Polar residues" evidence="1">
    <location>
        <begin position="1"/>
        <end position="11"/>
    </location>
</feature>
<evidence type="ECO:0000313" key="2">
    <source>
        <dbReference type="EMBL" id="KAJ3487543.1"/>
    </source>
</evidence>
<proteinExistence type="predicted"/>
<protein>
    <submittedName>
        <fullName evidence="2">Uncharacterized protein</fullName>
    </submittedName>
</protein>
<dbReference type="OrthoDB" id="3265863at2759"/>